<evidence type="ECO:0000313" key="2">
    <source>
        <dbReference type="EMBL" id="CAK9077977.1"/>
    </source>
</evidence>
<gene>
    <name evidence="2" type="ORF">CCMP2556_LOCUS38422</name>
</gene>
<keyword evidence="1" id="KW-0472">Membrane</keyword>
<dbReference type="Proteomes" id="UP001642484">
    <property type="component" value="Unassembled WGS sequence"/>
</dbReference>
<feature type="transmembrane region" description="Helical" evidence="1">
    <location>
        <begin position="68"/>
        <end position="89"/>
    </location>
</feature>
<protein>
    <submittedName>
        <fullName evidence="2">Uncharacterized protein</fullName>
    </submittedName>
</protein>
<feature type="transmembrane region" description="Helical" evidence="1">
    <location>
        <begin position="40"/>
        <end position="62"/>
    </location>
</feature>
<name>A0ABP0PQY2_9DINO</name>
<sequence>MKARGVENETVMGVGSWMISSVSMMILNKRAIDAFPHECTLTAMQMLFSVCVLLCGFRYIRIGSLKDVLRWCLVTPFFSGMLLTSMLALKNASMTLVIVFRCLSPLLSLPIEVLCYPRPLRLSATSFAALLGMVLGTCLYASQLTKEPRTADRLVRFGWERLERKYAAPEVDDRLYGTVHFVLLPSPSRHVSNRLMEPVDSDSEPSEGARRFGEDVAHRLNATRTPFVTGILVEVAFASLMTRWMAESTREKSPLFNVSEEFIVQALWTVFGISVLGRCLCLLYSHRAILHRRSGRVVTILYMFCGTTQWLFNLSVYYLAYDAASYVERIHHVHVGLSNTPVFFENHTSLTNCLMKNRWRYEACDFGVSSNCSLPYVPQHHYVVGDCVSSIEVQGQACCISETLKMGNPRMTLLGVRCSVRLVFMIIKWLAILLVGWVLRHGYFAGGVGSTEFTHDSWLDILDAVVFSENLLEPYVRGPAYGISSLGRPELRNVWRFHAVYATFVVAFLSSIWSCLIYTALVPVKEEEALLDAELAEFQSTEDGHHVMVQQELFEEDEDGRSYACRDLLCSGPVFRVGRAVCAQKGAYKVHFLDDMEPEEGIFQLHELLPDLSKDEELGPCCSGWLHLEEFRQGRNSFERFERRARVIDAGRSLLCLQLPFLLWRLFLNSFQLDFLSWGGRTMLIGKNFIWSLMALTKILSCGRAEATACGWQPMRFLEKAGSTQLSQIWIGPSGILAFMLEAAGRMRAKQLEHEESKLKDHLNWLKKQQYADEEVHSRLQELQRHLVVIEEKKQFTFP</sequence>
<keyword evidence="1" id="KW-0812">Transmembrane</keyword>
<feature type="transmembrane region" description="Helical" evidence="1">
    <location>
        <begin position="12"/>
        <end position="28"/>
    </location>
</feature>
<keyword evidence="1" id="KW-1133">Transmembrane helix</keyword>
<feature type="transmembrane region" description="Helical" evidence="1">
    <location>
        <begin position="227"/>
        <end position="246"/>
    </location>
</feature>
<keyword evidence="3" id="KW-1185">Reference proteome</keyword>
<evidence type="ECO:0000256" key="1">
    <source>
        <dbReference type="SAM" id="Phobius"/>
    </source>
</evidence>
<feature type="transmembrane region" description="Helical" evidence="1">
    <location>
        <begin position="266"/>
        <end position="285"/>
    </location>
</feature>
<reference evidence="2 3" key="1">
    <citation type="submission" date="2024-02" db="EMBL/GenBank/DDBJ databases">
        <authorList>
            <person name="Chen Y."/>
            <person name="Shah S."/>
            <person name="Dougan E. K."/>
            <person name="Thang M."/>
            <person name="Chan C."/>
        </authorList>
    </citation>
    <scope>NUCLEOTIDE SEQUENCE [LARGE SCALE GENOMIC DNA]</scope>
</reference>
<feature type="transmembrane region" description="Helical" evidence="1">
    <location>
        <begin position="499"/>
        <end position="521"/>
    </location>
</feature>
<evidence type="ECO:0000313" key="3">
    <source>
        <dbReference type="Proteomes" id="UP001642484"/>
    </source>
</evidence>
<feature type="transmembrane region" description="Helical" evidence="1">
    <location>
        <begin position="297"/>
        <end position="320"/>
    </location>
</feature>
<accession>A0ABP0PQY2</accession>
<dbReference type="EMBL" id="CAXAMN010023484">
    <property type="protein sequence ID" value="CAK9077977.1"/>
    <property type="molecule type" value="Genomic_DNA"/>
</dbReference>
<feature type="transmembrane region" description="Helical" evidence="1">
    <location>
        <begin position="120"/>
        <end position="141"/>
    </location>
</feature>
<feature type="transmembrane region" description="Helical" evidence="1">
    <location>
        <begin position="419"/>
        <end position="439"/>
    </location>
</feature>
<organism evidence="2 3">
    <name type="scientific">Durusdinium trenchii</name>
    <dbReference type="NCBI Taxonomy" id="1381693"/>
    <lineage>
        <taxon>Eukaryota</taxon>
        <taxon>Sar</taxon>
        <taxon>Alveolata</taxon>
        <taxon>Dinophyceae</taxon>
        <taxon>Suessiales</taxon>
        <taxon>Symbiodiniaceae</taxon>
        <taxon>Durusdinium</taxon>
    </lineage>
</organism>
<proteinExistence type="predicted"/>
<comment type="caution">
    <text evidence="2">The sequence shown here is derived from an EMBL/GenBank/DDBJ whole genome shotgun (WGS) entry which is preliminary data.</text>
</comment>